<dbReference type="OrthoDB" id="532520at2"/>
<name>A0A0F4PX86_9GAMM</name>
<evidence type="ECO:0000313" key="1">
    <source>
        <dbReference type="EMBL" id="KJY99711.1"/>
    </source>
</evidence>
<dbReference type="EMBL" id="JXXZ01000007">
    <property type="protein sequence ID" value="KJY99711.1"/>
    <property type="molecule type" value="Genomic_DNA"/>
</dbReference>
<gene>
    <name evidence="1" type="ORF">TW72_08665</name>
</gene>
<organism evidence="1 2">
    <name type="scientific">Pseudoalteromonas ruthenica</name>
    <dbReference type="NCBI Taxonomy" id="151081"/>
    <lineage>
        <taxon>Bacteria</taxon>
        <taxon>Pseudomonadati</taxon>
        <taxon>Pseudomonadota</taxon>
        <taxon>Gammaproteobacteria</taxon>
        <taxon>Alteromonadales</taxon>
        <taxon>Pseudoalteromonadaceae</taxon>
        <taxon>Pseudoalteromonas</taxon>
    </lineage>
</organism>
<accession>A0A0F4PX86</accession>
<dbReference type="eggNOG" id="COG5661">
    <property type="taxonomic scope" value="Bacteria"/>
</dbReference>
<dbReference type="AlphaFoldDB" id="A0A0F4PX86"/>
<keyword evidence="2" id="KW-1185">Reference proteome</keyword>
<reference evidence="1 2" key="1">
    <citation type="journal article" date="2015" name="BMC Genomics">
        <title>Genome mining reveals unlocked bioactive potential of marine Gram-negative bacteria.</title>
        <authorList>
            <person name="Machado H."/>
            <person name="Sonnenschein E.C."/>
            <person name="Melchiorsen J."/>
            <person name="Gram L."/>
        </authorList>
    </citation>
    <scope>NUCLEOTIDE SEQUENCE [LARGE SCALE GENOMIC DNA]</scope>
    <source>
        <strain evidence="1 2">S3137</strain>
    </source>
</reference>
<proteinExistence type="predicted"/>
<evidence type="ECO:0000313" key="2">
    <source>
        <dbReference type="Proteomes" id="UP000033664"/>
    </source>
</evidence>
<dbReference type="InterPro" id="IPR010321">
    <property type="entry name" value="DUF922"/>
</dbReference>
<dbReference type="Pfam" id="PF06037">
    <property type="entry name" value="DUF922"/>
    <property type="match status" value="1"/>
</dbReference>
<evidence type="ECO:0008006" key="3">
    <source>
        <dbReference type="Google" id="ProtNLM"/>
    </source>
</evidence>
<dbReference type="PATRIC" id="fig|151081.8.peg.454"/>
<sequence length="235" mass="27179">MERPEHNLHSWQQIYDISHNCYLLVVQTHVLDKIAALTSQRQKGTLVRYLIFLLFSFSLHAQLVIDETTQNYAVSADAPDGLLHALNSASPVKRDNKVVHGYTYYDIRWQFWFDSKSRQCDINKVTTTLELEYTLPQLTDSTESVKKAWSQWFSYLAEHEHEHGRMIKAMAQRIDEQLEAIPELGSCRVIEQQAALIGNALKQELAQQLQAYDEQTNHGRTEKAWLVDHLQATPN</sequence>
<dbReference type="Proteomes" id="UP000033664">
    <property type="component" value="Unassembled WGS sequence"/>
</dbReference>
<comment type="caution">
    <text evidence="1">The sequence shown here is derived from an EMBL/GenBank/DDBJ whole genome shotgun (WGS) entry which is preliminary data.</text>
</comment>
<protein>
    <recommendedName>
        <fullName evidence="3">DUF922 domain-containing protein</fullName>
    </recommendedName>
</protein>